<dbReference type="PANTHER" id="PTHR41339:SF1">
    <property type="entry name" value="SECRETED PROTEIN"/>
    <property type="match status" value="1"/>
</dbReference>
<dbReference type="AlphaFoldDB" id="A0A6N9NFU3"/>
<dbReference type="PANTHER" id="PTHR41339">
    <property type="entry name" value="LIPL48"/>
    <property type="match status" value="1"/>
</dbReference>
<organism evidence="2 3">
    <name type="scientific">Acidiluteibacter ferrifornacis</name>
    <dbReference type="NCBI Taxonomy" id="2692424"/>
    <lineage>
        <taxon>Bacteria</taxon>
        <taxon>Pseudomonadati</taxon>
        <taxon>Bacteroidota</taxon>
        <taxon>Flavobacteriia</taxon>
        <taxon>Flavobacteriales</taxon>
        <taxon>Cryomorphaceae</taxon>
        <taxon>Acidiluteibacter</taxon>
    </lineage>
</organism>
<keyword evidence="3" id="KW-1185">Reference proteome</keyword>
<dbReference type="EMBL" id="WWNE01000003">
    <property type="protein sequence ID" value="NBG64743.1"/>
    <property type="molecule type" value="Genomic_DNA"/>
</dbReference>
<feature type="chain" id="PRO_5026743711" evidence="1">
    <location>
        <begin position="29"/>
        <end position="401"/>
    </location>
</feature>
<reference evidence="2 3" key="1">
    <citation type="submission" date="2019-12" db="EMBL/GenBank/DDBJ databases">
        <authorList>
            <person name="Zhao J."/>
        </authorList>
    </citation>
    <scope>NUCLEOTIDE SEQUENCE [LARGE SCALE GENOMIC DNA]</scope>
    <source>
        <strain evidence="2 3">S-15</strain>
    </source>
</reference>
<name>A0A6N9NFU3_9FLAO</name>
<dbReference type="PROSITE" id="PS51257">
    <property type="entry name" value="PROKAR_LIPOPROTEIN"/>
    <property type="match status" value="1"/>
</dbReference>
<gene>
    <name evidence="2" type="ORF">GQN54_01350</name>
</gene>
<dbReference type="RefSeq" id="WP_160631196.1">
    <property type="nucleotide sequence ID" value="NZ_WWNE01000003.1"/>
</dbReference>
<keyword evidence="1" id="KW-0732">Signal</keyword>
<feature type="signal peptide" evidence="1">
    <location>
        <begin position="1"/>
        <end position="28"/>
    </location>
</feature>
<proteinExistence type="predicted"/>
<dbReference type="Proteomes" id="UP000470771">
    <property type="component" value="Unassembled WGS sequence"/>
</dbReference>
<protein>
    <submittedName>
        <fullName evidence="2">Uncharacterized protein</fullName>
    </submittedName>
</protein>
<comment type="caution">
    <text evidence="2">The sequence shown here is derived from an EMBL/GenBank/DDBJ whole genome shotgun (WGS) entry which is preliminary data.</text>
</comment>
<dbReference type="InterPro" id="IPR011050">
    <property type="entry name" value="Pectin_lyase_fold/virulence"/>
</dbReference>
<sequence length="401" mass="41264">MKNFRLTKNAFAAVFFATALTVSFTSCKDDDDPIVIAPVDNGNVLVSSNITTNTTWETGKVYQLGGRISVVNGVTLTIQKGVIVKGEAGTGANATALLIARGAKLMAEGTATEPIIFTSVADEIAPADIVAGNFASPNLDPTQNGLWGGLIVLGKATISASKTEVQIEGIPTSDPNGLYGGSEDADNSGVLKYISIRHGGSLIGAGNEINGLTLGAVGSGTTIDHIEVVGNQDDGIEWFGGTVNVSNVVVWNAGDDAIDTDQAWKGTLDNFVVITPTGHCFELDGPEGALPGSHTIKNGTVVASDTASGHVSEDLINVDANSEVSLENIQIRGIADGQKINRVTAPLVSFTDITLDVPSADLANYVNGPVPAGVTSGSIGRANVSNFGWTWASKANKLSGL</sequence>
<evidence type="ECO:0000313" key="3">
    <source>
        <dbReference type="Proteomes" id="UP000470771"/>
    </source>
</evidence>
<dbReference type="SUPFAM" id="SSF51126">
    <property type="entry name" value="Pectin lyase-like"/>
    <property type="match status" value="1"/>
</dbReference>
<accession>A0A6N9NFU3</accession>
<evidence type="ECO:0000313" key="2">
    <source>
        <dbReference type="EMBL" id="NBG64743.1"/>
    </source>
</evidence>
<evidence type="ECO:0000256" key="1">
    <source>
        <dbReference type="SAM" id="SignalP"/>
    </source>
</evidence>